<dbReference type="InterPro" id="IPR020846">
    <property type="entry name" value="MFS_dom"/>
</dbReference>
<feature type="domain" description="Major facilitator superfamily (MFS) profile" evidence="6">
    <location>
        <begin position="21"/>
        <end position="421"/>
    </location>
</feature>
<protein>
    <submittedName>
        <fullName evidence="7">MFS transporter</fullName>
    </submittedName>
</protein>
<feature type="transmembrane region" description="Helical" evidence="5">
    <location>
        <begin position="118"/>
        <end position="141"/>
    </location>
</feature>
<feature type="transmembrane region" description="Helical" evidence="5">
    <location>
        <begin position="328"/>
        <end position="355"/>
    </location>
</feature>
<evidence type="ECO:0000256" key="5">
    <source>
        <dbReference type="SAM" id="Phobius"/>
    </source>
</evidence>
<dbReference type="InterPro" id="IPR036259">
    <property type="entry name" value="MFS_trans_sf"/>
</dbReference>
<comment type="subcellular location">
    <subcellularLocation>
        <location evidence="1">Cell membrane</location>
        <topology evidence="1">Multi-pass membrane protein</topology>
    </subcellularLocation>
</comment>
<evidence type="ECO:0000256" key="3">
    <source>
        <dbReference type="ARBA" id="ARBA00022989"/>
    </source>
</evidence>
<feature type="transmembrane region" description="Helical" evidence="5">
    <location>
        <begin position="20"/>
        <end position="40"/>
    </location>
</feature>
<feature type="transmembrane region" description="Helical" evidence="5">
    <location>
        <begin position="269"/>
        <end position="292"/>
    </location>
</feature>
<keyword evidence="8" id="KW-1185">Reference proteome</keyword>
<evidence type="ECO:0000256" key="4">
    <source>
        <dbReference type="ARBA" id="ARBA00023136"/>
    </source>
</evidence>
<dbReference type="Gene3D" id="1.20.1250.20">
    <property type="entry name" value="MFS general substrate transporter like domains"/>
    <property type="match status" value="2"/>
</dbReference>
<keyword evidence="4 5" id="KW-0472">Membrane</keyword>
<feature type="transmembrane region" description="Helical" evidence="5">
    <location>
        <begin position="153"/>
        <end position="173"/>
    </location>
</feature>
<proteinExistence type="predicted"/>
<name>A0ABS5XXT2_9MICO</name>
<feature type="transmembrane region" description="Helical" evidence="5">
    <location>
        <begin position="60"/>
        <end position="82"/>
    </location>
</feature>
<dbReference type="EMBL" id="JAFLHG010000010">
    <property type="protein sequence ID" value="MBT8798741.1"/>
    <property type="molecule type" value="Genomic_DNA"/>
</dbReference>
<feature type="transmembrane region" description="Helical" evidence="5">
    <location>
        <begin position="94"/>
        <end position="112"/>
    </location>
</feature>
<dbReference type="PANTHER" id="PTHR23528:SF1">
    <property type="entry name" value="MAJOR FACILITATOR SUPERFAMILY (MFS) PROFILE DOMAIN-CONTAINING PROTEIN"/>
    <property type="match status" value="1"/>
</dbReference>
<gene>
    <name evidence="7" type="ORF">J0P97_11750</name>
</gene>
<feature type="transmembrane region" description="Helical" evidence="5">
    <location>
        <begin position="396"/>
        <end position="417"/>
    </location>
</feature>
<organism evidence="7 8">
    <name type="scientific">Microbacterium flavum</name>
    <dbReference type="NCBI Taxonomy" id="415216"/>
    <lineage>
        <taxon>Bacteria</taxon>
        <taxon>Bacillati</taxon>
        <taxon>Actinomycetota</taxon>
        <taxon>Actinomycetes</taxon>
        <taxon>Micrococcales</taxon>
        <taxon>Microbacteriaceae</taxon>
        <taxon>Microbacterium</taxon>
    </lineage>
</organism>
<sequence length="421" mass="43697">MSATTSATVGRTTPTRVGPAFIAIYALAMFGIWMAINLPASVTLALRISEIDPDGKTTSYSIAAGVGTLTAVLANPFFGRLSDRTRSRFGRRRPWIAIGMVGTTVGAAVIGLSNSFPMLLLGWVLMQAFVNAAIAATLAIVADRVPEAQQGIVGSLSGAASAASLVIGVFFIQAFPTSILAQIGLPVAVALVFAAALIAVFKDDTPAEEPLPPFGAKEFFGSFFISPRREPDFAWLLLSLFLISAAWGVVSTYTVYLLQDVIRVPEGDLGNVITLVYVVPGIIAFIVGPLAGWIGDRLGRRKPLLAASAVIGGVGMAVIAWSTDVPTFLIGVTLVTGVAAGIMMGTYIAFGIAAMRDKLAAARNLGVINIAITLPFSLIPFVAPVLLTVGGGTANYFALVLFGGALAICGALPLLGVRNAR</sequence>
<feature type="transmembrane region" description="Helical" evidence="5">
    <location>
        <begin position="304"/>
        <end position="322"/>
    </location>
</feature>
<accession>A0ABS5XXT2</accession>
<keyword evidence="3 5" id="KW-1133">Transmembrane helix</keyword>
<reference evidence="7 8" key="1">
    <citation type="submission" date="2021-03" db="EMBL/GenBank/DDBJ databases">
        <title>Microbacterium pauli sp. nov., isolated from microfiltered milk.</title>
        <authorList>
            <person name="Bellassi P."/>
            <person name="Fontana A."/>
            <person name="Callegari M.L."/>
            <person name="Lorenzo M."/>
            <person name="Cappa F."/>
        </authorList>
    </citation>
    <scope>NUCLEOTIDE SEQUENCE [LARGE SCALE GENOMIC DNA]</scope>
    <source>
        <strain evidence="7 8">DSM 18909</strain>
    </source>
</reference>
<evidence type="ECO:0000259" key="6">
    <source>
        <dbReference type="PROSITE" id="PS50850"/>
    </source>
</evidence>
<evidence type="ECO:0000313" key="8">
    <source>
        <dbReference type="Proteomes" id="UP000740605"/>
    </source>
</evidence>
<feature type="transmembrane region" description="Helical" evidence="5">
    <location>
        <begin position="179"/>
        <end position="201"/>
    </location>
</feature>
<feature type="transmembrane region" description="Helical" evidence="5">
    <location>
        <begin position="233"/>
        <end position="257"/>
    </location>
</feature>
<dbReference type="SUPFAM" id="SSF103473">
    <property type="entry name" value="MFS general substrate transporter"/>
    <property type="match status" value="1"/>
</dbReference>
<dbReference type="PANTHER" id="PTHR23528">
    <property type="match status" value="1"/>
</dbReference>
<evidence type="ECO:0000256" key="2">
    <source>
        <dbReference type="ARBA" id="ARBA00022692"/>
    </source>
</evidence>
<dbReference type="RefSeq" id="WP_215487966.1">
    <property type="nucleotide sequence ID" value="NZ_BAAAPJ010000008.1"/>
</dbReference>
<evidence type="ECO:0000313" key="7">
    <source>
        <dbReference type="EMBL" id="MBT8798741.1"/>
    </source>
</evidence>
<dbReference type="PROSITE" id="PS50850">
    <property type="entry name" value="MFS"/>
    <property type="match status" value="1"/>
</dbReference>
<dbReference type="Pfam" id="PF07690">
    <property type="entry name" value="MFS_1"/>
    <property type="match status" value="1"/>
</dbReference>
<dbReference type="InterPro" id="IPR011701">
    <property type="entry name" value="MFS"/>
</dbReference>
<evidence type="ECO:0000256" key="1">
    <source>
        <dbReference type="ARBA" id="ARBA00004651"/>
    </source>
</evidence>
<keyword evidence="2 5" id="KW-0812">Transmembrane</keyword>
<comment type="caution">
    <text evidence="7">The sequence shown here is derived from an EMBL/GenBank/DDBJ whole genome shotgun (WGS) entry which is preliminary data.</text>
</comment>
<dbReference type="Proteomes" id="UP000740605">
    <property type="component" value="Unassembled WGS sequence"/>
</dbReference>
<feature type="transmembrane region" description="Helical" evidence="5">
    <location>
        <begin position="367"/>
        <end position="390"/>
    </location>
</feature>